<name>A0A382Z3S0_9ZZZZ</name>
<dbReference type="EMBL" id="UINC01180258">
    <property type="protein sequence ID" value="SVD89358.1"/>
    <property type="molecule type" value="Genomic_DNA"/>
</dbReference>
<dbReference type="AlphaFoldDB" id="A0A382Z3S0"/>
<dbReference type="GO" id="GO:0006633">
    <property type="term" value="P:fatty acid biosynthetic process"/>
    <property type="evidence" value="ECO:0007669"/>
    <property type="project" value="InterPro"/>
</dbReference>
<proteinExistence type="predicted"/>
<dbReference type="Pfam" id="PF04336">
    <property type="entry name" value="ACP_PD"/>
    <property type="match status" value="1"/>
</dbReference>
<dbReference type="InterPro" id="IPR007431">
    <property type="entry name" value="ACP_PD"/>
</dbReference>
<accession>A0A382Z3S0</accession>
<gene>
    <name evidence="1" type="ORF">METZ01_LOCUS442212</name>
</gene>
<organism evidence="1">
    <name type="scientific">marine metagenome</name>
    <dbReference type="NCBI Taxonomy" id="408172"/>
    <lineage>
        <taxon>unclassified sequences</taxon>
        <taxon>metagenomes</taxon>
        <taxon>ecological metagenomes</taxon>
    </lineage>
</organism>
<feature type="non-terminal residue" evidence="1">
    <location>
        <position position="1"/>
    </location>
</feature>
<reference evidence="1" key="1">
    <citation type="submission" date="2018-05" db="EMBL/GenBank/DDBJ databases">
        <authorList>
            <person name="Lanie J.A."/>
            <person name="Ng W.-L."/>
            <person name="Kazmierczak K.M."/>
            <person name="Andrzejewski T.M."/>
            <person name="Davidsen T.M."/>
            <person name="Wayne K.J."/>
            <person name="Tettelin H."/>
            <person name="Glass J.I."/>
            <person name="Rusch D."/>
            <person name="Podicherti R."/>
            <person name="Tsui H.-C.T."/>
            <person name="Winkler M.E."/>
        </authorList>
    </citation>
    <scope>NUCLEOTIDE SEQUENCE</scope>
</reference>
<protein>
    <submittedName>
        <fullName evidence="1">Uncharacterized protein</fullName>
    </submittedName>
</protein>
<dbReference type="GO" id="GO:0008770">
    <property type="term" value="F:[acyl-carrier-protein] phosphodiesterase activity"/>
    <property type="evidence" value="ECO:0007669"/>
    <property type="project" value="InterPro"/>
</dbReference>
<evidence type="ECO:0000313" key="1">
    <source>
        <dbReference type="EMBL" id="SVD89358.1"/>
    </source>
</evidence>
<sequence length="59" mass="6741">SMEGISQTLSQMAKRARYDSGMENAGAVLLRRYPRLEEGFELFFPELVRFASGERRLAT</sequence>